<feature type="domain" description="Penicillin-binding protein transpeptidase" evidence="1">
    <location>
        <begin position="166"/>
        <end position="492"/>
    </location>
</feature>
<reference evidence="3 4" key="1">
    <citation type="submission" date="2013-11" db="EMBL/GenBank/DDBJ databases">
        <title>Complete genome sequence of Clostridum sp. M2/40.</title>
        <authorList>
            <person name="Wibberg D."/>
            <person name="Puehler A."/>
            <person name="Schlueter A."/>
        </authorList>
    </citation>
    <scope>NUCLEOTIDE SEQUENCE [LARGE SCALE GENOMIC DNA]</scope>
    <source>
        <strain evidence="4">M2/40</strain>
    </source>
</reference>
<organism evidence="3 4">
    <name type="scientific">Clostridium bornimense</name>
    <dbReference type="NCBI Taxonomy" id="1216932"/>
    <lineage>
        <taxon>Bacteria</taxon>
        <taxon>Bacillati</taxon>
        <taxon>Bacillota</taxon>
        <taxon>Clostridia</taxon>
        <taxon>Eubacteriales</taxon>
        <taxon>Clostridiaceae</taxon>
        <taxon>Clostridium</taxon>
    </lineage>
</organism>
<gene>
    <name evidence="3" type="ORF">CM240_0526</name>
</gene>
<dbReference type="Gene3D" id="3.40.710.10">
    <property type="entry name" value="DD-peptidase/beta-lactamase superfamily"/>
    <property type="match status" value="1"/>
</dbReference>
<name>W6RSV5_9CLOT</name>
<sequence length="498" mass="54466">MKVRKKKKNKNLNSNIKHILIVVLLLFSALCTYIGYFEIFVAPDIIDNDDNGRKYIRENEILRGNFYDRNGRQLTTMERVDGNTQERTYVDGDLFCHVLGYYNTKYGTASAEKIYNKYLTKNNSLSLTELIKNGFEEVPKVGNDVTLTLDYDIQAAAYDAMDGFKGAAVVLDAETGAILAAVSRPTFNANNLEEDWVELNTDTDNNPLYNRAFNGLYPPGSTFKVITALSALENVPGIEDETFKDNGILTFDKKDEDGNIIERNADEYTLSNYNNIAHGTLDLKGALTVSSNVVFGQVAIEVGSSKLKETAEKFYFNQDLPVQGLYTNEVVSKFPGYGSDGELAQGGIGQAQDSATPLQMAAVAQAIANDGEMMKPHTLLKIEDASGNVVEEEPIESLGKVGELSSIETLQEYMLNVVEGTKGTGKNAKVSGIKVAGKTGTADHEKNGTAGIAHSWFIGFAPYDKPKYAISVILEENQSKTINAAKVAGDILKVATKK</sequence>
<dbReference type="Gene3D" id="3.90.1310.10">
    <property type="entry name" value="Penicillin-binding protein 2a (Domain 2)"/>
    <property type="match status" value="1"/>
</dbReference>
<dbReference type="KEGG" id="clt:CM240_0526"/>
<dbReference type="SUPFAM" id="SSF56519">
    <property type="entry name" value="Penicillin binding protein dimerisation domain"/>
    <property type="match status" value="1"/>
</dbReference>
<dbReference type="InterPro" id="IPR036138">
    <property type="entry name" value="PBP_dimer_sf"/>
</dbReference>
<proteinExistence type="predicted"/>
<dbReference type="GO" id="GO:0005886">
    <property type="term" value="C:plasma membrane"/>
    <property type="evidence" value="ECO:0007669"/>
    <property type="project" value="TreeGrafter"/>
</dbReference>
<dbReference type="GO" id="GO:0071555">
    <property type="term" value="P:cell wall organization"/>
    <property type="evidence" value="ECO:0007669"/>
    <property type="project" value="TreeGrafter"/>
</dbReference>
<keyword evidence="4" id="KW-1185">Reference proteome</keyword>
<dbReference type="HOGENOM" id="CLU_009289_1_0_9"/>
<feature type="domain" description="Penicillin binding protein A dimerisation" evidence="2">
    <location>
        <begin position="63"/>
        <end position="145"/>
    </location>
</feature>
<evidence type="ECO:0000259" key="1">
    <source>
        <dbReference type="Pfam" id="PF00905"/>
    </source>
</evidence>
<dbReference type="EMBL" id="HG917868">
    <property type="protein sequence ID" value="CDM67691.1"/>
    <property type="molecule type" value="Genomic_DNA"/>
</dbReference>
<dbReference type="PANTHER" id="PTHR30627:SF24">
    <property type="entry name" value="PENICILLIN-BINDING PROTEIN 4B"/>
    <property type="match status" value="1"/>
</dbReference>
<dbReference type="Pfam" id="PF21922">
    <property type="entry name" value="PBP_dimer_2"/>
    <property type="match status" value="1"/>
</dbReference>
<dbReference type="InterPro" id="IPR054120">
    <property type="entry name" value="PBPA_dimer"/>
</dbReference>
<dbReference type="InterPro" id="IPR001460">
    <property type="entry name" value="PCN-bd_Tpept"/>
</dbReference>
<dbReference type="eggNOG" id="COG0768">
    <property type="taxonomic scope" value="Bacteria"/>
</dbReference>
<dbReference type="Proteomes" id="UP000019426">
    <property type="component" value="Chromosome M2/40_rep1"/>
</dbReference>
<dbReference type="PATRIC" id="fig|1216932.3.peg.510"/>
<dbReference type="Pfam" id="PF00905">
    <property type="entry name" value="Transpeptidase"/>
    <property type="match status" value="1"/>
</dbReference>
<dbReference type="GO" id="GO:0071972">
    <property type="term" value="F:peptidoglycan L,D-transpeptidase activity"/>
    <property type="evidence" value="ECO:0007669"/>
    <property type="project" value="TreeGrafter"/>
</dbReference>
<dbReference type="InterPro" id="IPR050515">
    <property type="entry name" value="Beta-lactam/transpept"/>
</dbReference>
<dbReference type="GO" id="GO:0008658">
    <property type="term" value="F:penicillin binding"/>
    <property type="evidence" value="ECO:0007669"/>
    <property type="project" value="InterPro"/>
</dbReference>
<dbReference type="RefSeq" id="WP_044036187.1">
    <property type="nucleotide sequence ID" value="NZ_HG917868.1"/>
</dbReference>
<protein>
    <submittedName>
        <fullName evidence="3">Penicillin-binding protein</fullName>
    </submittedName>
</protein>
<dbReference type="STRING" id="1216932.CM240_0526"/>
<evidence type="ECO:0000313" key="3">
    <source>
        <dbReference type="EMBL" id="CDM67691.1"/>
    </source>
</evidence>
<dbReference type="PANTHER" id="PTHR30627">
    <property type="entry name" value="PEPTIDOGLYCAN D,D-TRANSPEPTIDASE"/>
    <property type="match status" value="1"/>
</dbReference>
<accession>W6RSV5</accession>
<dbReference type="OrthoDB" id="9766847at2"/>
<dbReference type="AlphaFoldDB" id="W6RSV5"/>
<evidence type="ECO:0000259" key="2">
    <source>
        <dbReference type="Pfam" id="PF21922"/>
    </source>
</evidence>
<dbReference type="InterPro" id="IPR012338">
    <property type="entry name" value="Beta-lactam/transpept-like"/>
</dbReference>
<dbReference type="SUPFAM" id="SSF56601">
    <property type="entry name" value="beta-lactamase/transpeptidase-like"/>
    <property type="match status" value="1"/>
</dbReference>
<evidence type="ECO:0000313" key="4">
    <source>
        <dbReference type="Proteomes" id="UP000019426"/>
    </source>
</evidence>